<dbReference type="InterPro" id="IPR051531">
    <property type="entry name" value="N-acetyltransferase"/>
</dbReference>
<sequence>MKLVGQQIYLRLYKISDASELANLHTKNREFFQRVCPLLPEVFYTEELQKIRIERTLKKKDENQVYAFGIFLKATDKLIGDISLTQITRDPFQGCYTGFTLDREHNSRGYTTEALQLVVDFAFRELKLHRIEAGAMPDNIASIRVLEKVGFKKEGIAKENVKINGKWTDHQILAIINSLDV</sequence>
<keyword evidence="1" id="KW-0808">Transferase</keyword>
<dbReference type="InterPro" id="IPR016181">
    <property type="entry name" value="Acyl_CoA_acyltransferase"/>
</dbReference>
<keyword evidence="2" id="KW-0012">Acyltransferase</keyword>
<evidence type="ECO:0000256" key="2">
    <source>
        <dbReference type="ARBA" id="ARBA00023315"/>
    </source>
</evidence>
<dbReference type="Proteomes" id="UP000175706">
    <property type="component" value="Unassembled WGS sequence"/>
</dbReference>
<dbReference type="InterPro" id="IPR000182">
    <property type="entry name" value="GNAT_dom"/>
</dbReference>
<evidence type="ECO:0000313" key="5">
    <source>
        <dbReference type="EMBL" id="OFD68764.1"/>
    </source>
</evidence>
<protein>
    <recommendedName>
        <fullName evidence="4">N-acetyltransferase domain-containing protein</fullName>
    </recommendedName>
</protein>
<accession>A0A1E8AXS5</accession>
<gene>
    <name evidence="5" type="ORF">BWGOE8_59680</name>
</gene>
<evidence type="ECO:0000256" key="1">
    <source>
        <dbReference type="ARBA" id="ARBA00022679"/>
    </source>
</evidence>
<evidence type="ECO:0000313" key="6">
    <source>
        <dbReference type="Proteomes" id="UP000175706"/>
    </source>
</evidence>
<dbReference type="EMBL" id="LXLT01000150">
    <property type="protein sequence ID" value="OFD68764.1"/>
    <property type="molecule type" value="Genomic_DNA"/>
</dbReference>
<dbReference type="PROSITE" id="PS51186">
    <property type="entry name" value="GNAT"/>
    <property type="match status" value="1"/>
</dbReference>
<proteinExistence type="inferred from homology"/>
<organism evidence="5 6">
    <name type="scientific">Bacillus mycoides</name>
    <dbReference type="NCBI Taxonomy" id="1405"/>
    <lineage>
        <taxon>Bacteria</taxon>
        <taxon>Bacillati</taxon>
        <taxon>Bacillota</taxon>
        <taxon>Bacilli</taxon>
        <taxon>Bacillales</taxon>
        <taxon>Bacillaceae</taxon>
        <taxon>Bacillus</taxon>
        <taxon>Bacillus cereus group</taxon>
    </lineage>
</organism>
<dbReference type="PANTHER" id="PTHR43792">
    <property type="entry name" value="GNAT FAMILY, PUTATIVE (AFU_ORTHOLOGUE AFUA_3G00765)-RELATED-RELATED"/>
    <property type="match status" value="1"/>
</dbReference>
<dbReference type="AlphaFoldDB" id="A0A1E8AXS5"/>
<comment type="caution">
    <text evidence="5">The sequence shown here is derived from an EMBL/GenBank/DDBJ whole genome shotgun (WGS) entry which is preliminary data.</text>
</comment>
<dbReference type="GO" id="GO:0005737">
    <property type="term" value="C:cytoplasm"/>
    <property type="evidence" value="ECO:0007669"/>
    <property type="project" value="TreeGrafter"/>
</dbReference>
<name>A0A1E8AXS5_BACMY</name>
<dbReference type="PANTHER" id="PTHR43792:SF8">
    <property type="entry name" value="[RIBOSOMAL PROTEIN US5]-ALANINE N-ACETYLTRANSFERASE"/>
    <property type="match status" value="1"/>
</dbReference>
<evidence type="ECO:0000259" key="4">
    <source>
        <dbReference type="PROSITE" id="PS51186"/>
    </source>
</evidence>
<dbReference type="Pfam" id="PF13302">
    <property type="entry name" value="Acetyltransf_3"/>
    <property type="match status" value="1"/>
</dbReference>
<dbReference type="SUPFAM" id="SSF55729">
    <property type="entry name" value="Acyl-CoA N-acyltransferases (Nat)"/>
    <property type="match status" value="1"/>
</dbReference>
<evidence type="ECO:0000256" key="3">
    <source>
        <dbReference type="ARBA" id="ARBA00038502"/>
    </source>
</evidence>
<feature type="domain" description="N-acetyltransferase" evidence="4">
    <location>
        <begin position="22"/>
        <end position="181"/>
    </location>
</feature>
<dbReference type="FunFam" id="3.40.630.30:FF:000005">
    <property type="entry name" value="Ribosomal protein alanine acetyltransferase"/>
    <property type="match status" value="1"/>
</dbReference>
<dbReference type="PATRIC" id="fig|86662.25.peg.6192"/>
<comment type="similarity">
    <text evidence="3">Belongs to the acetyltransferase family. RimJ subfamily.</text>
</comment>
<dbReference type="GO" id="GO:0008999">
    <property type="term" value="F:protein-N-terminal-alanine acetyltransferase activity"/>
    <property type="evidence" value="ECO:0007669"/>
    <property type="project" value="TreeGrafter"/>
</dbReference>
<reference evidence="5 6" key="1">
    <citation type="submission" date="2016-05" db="EMBL/GenBank/DDBJ databases">
        <title>Bacillus thuringiensis and Bacillus weihenstephanensis as novel biocontrol agents of wilt causing Verticillium species.</title>
        <authorList>
            <person name="Hollensteiner J."/>
            <person name="Wemheuer F."/>
            <person name="Harting R."/>
            <person name="Kolarzyk A."/>
            <person name="Diaz-Valerio S."/>
            <person name="Poehlein A."/>
            <person name="Brzuszkiewicz E."/>
            <person name="Nesemann K."/>
            <person name="Braus-Stromeyer S."/>
            <person name="Braus G."/>
            <person name="Daniel R."/>
            <person name="Liesegang H."/>
        </authorList>
    </citation>
    <scope>NUCLEOTIDE SEQUENCE [LARGE SCALE GENOMIC DNA]</scope>
    <source>
        <strain evidence="5 6">GOE8</strain>
    </source>
</reference>
<dbReference type="RefSeq" id="WP_070144217.1">
    <property type="nucleotide sequence ID" value="NZ_LXLT01000150.1"/>
</dbReference>
<dbReference type="Gene3D" id="3.40.630.30">
    <property type="match status" value="1"/>
</dbReference>